<evidence type="ECO:0000313" key="2">
    <source>
        <dbReference type="Proteomes" id="UP001154282"/>
    </source>
</evidence>
<accession>A0AAV0MW66</accession>
<gene>
    <name evidence="1" type="ORF">LITE_LOCUS30537</name>
</gene>
<sequence length="114" mass="13596">MSLLDSPVEIRENSIQFSIETEFCEFSPELEDHFEILEHIRGFNVTIMRLYHRGAAFCKKMRGKVSKMSEKRDIRDHKRGLLAAKYELRRKQSKAFCKDPDLSSDMRDKHRYKL</sequence>
<keyword evidence="2" id="KW-1185">Reference proteome</keyword>
<dbReference type="AlphaFoldDB" id="A0AAV0MW66"/>
<protein>
    <submittedName>
        <fullName evidence="1">Uncharacterized protein</fullName>
    </submittedName>
</protein>
<dbReference type="InterPro" id="IPR022803">
    <property type="entry name" value="Ribosomal_uL5_dom_sf"/>
</dbReference>
<dbReference type="EMBL" id="CAMGYJ010000007">
    <property type="protein sequence ID" value="CAI0450474.1"/>
    <property type="molecule type" value="Genomic_DNA"/>
</dbReference>
<comment type="caution">
    <text evidence="1">The sequence shown here is derived from an EMBL/GenBank/DDBJ whole genome shotgun (WGS) entry which is preliminary data.</text>
</comment>
<dbReference type="SUPFAM" id="SSF55282">
    <property type="entry name" value="RL5-like"/>
    <property type="match status" value="1"/>
</dbReference>
<dbReference type="Proteomes" id="UP001154282">
    <property type="component" value="Unassembled WGS sequence"/>
</dbReference>
<reference evidence="1" key="1">
    <citation type="submission" date="2022-08" db="EMBL/GenBank/DDBJ databases">
        <authorList>
            <person name="Gutierrez-Valencia J."/>
        </authorList>
    </citation>
    <scope>NUCLEOTIDE SEQUENCE</scope>
</reference>
<name>A0AAV0MW66_9ROSI</name>
<evidence type="ECO:0000313" key="1">
    <source>
        <dbReference type="EMBL" id="CAI0450474.1"/>
    </source>
</evidence>
<proteinExistence type="predicted"/>
<organism evidence="1 2">
    <name type="scientific">Linum tenue</name>
    <dbReference type="NCBI Taxonomy" id="586396"/>
    <lineage>
        <taxon>Eukaryota</taxon>
        <taxon>Viridiplantae</taxon>
        <taxon>Streptophyta</taxon>
        <taxon>Embryophyta</taxon>
        <taxon>Tracheophyta</taxon>
        <taxon>Spermatophyta</taxon>
        <taxon>Magnoliopsida</taxon>
        <taxon>eudicotyledons</taxon>
        <taxon>Gunneridae</taxon>
        <taxon>Pentapetalae</taxon>
        <taxon>rosids</taxon>
        <taxon>fabids</taxon>
        <taxon>Malpighiales</taxon>
        <taxon>Linaceae</taxon>
        <taxon>Linum</taxon>
    </lineage>
</organism>